<dbReference type="STRING" id="1531966.A0A0A1STM6"/>
<feature type="signal peptide" evidence="2">
    <location>
        <begin position="1"/>
        <end position="20"/>
    </location>
</feature>
<dbReference type="PANTHER" id="PTHR34154">
    <property type="entry name" value="ALKALI-SENSITIVE LINKAGE PROTEIN 1"/>
    <property type="match status" value="1"/>
</dbReference>
<evidence type="ECO:0000313" key="5">
    <source>
        <dbReference type="Proteomes" id="UP000039046"/>
    </source>
</evidence>
<accession>A0A0A1STM6</accession>
<evidence type="ECO:0000256" key="2">
    <source>
        <dbReference type="SAM" id="SignalP"/>
    </source>
</evidence>
<sequence>MFAKAIAIPAILALAQQVQADVWTTVYETHYVTMGVNPPAATAAPVVVVPPPQTTLVTLVRPAPQENAEEAGDSDEAADAAPTQNANLAADAATFAKRGIAYNDVTLANTMAKDCPNCGWTYNWDSASAGVAKRLNYIPMLWSDRSDHVQNWNANANAAIKAGSTALFSFNEPDNKGQAAMSPDYAAKKHIQYMNPFKGKALIGAPAVTNSGNPGEGIEWLKSFLSSCKTEGGCTVDFCNVHWYSGAQYSETLFTHLDAAHKACANKPIWLTEFAPTGASDADTVTFLNNVLPRLEKLTYLHAYAYFMTKKGSLMDNQGGLSTYGKTYAAHAKGA</sequence>
<dbReference type="GO" id="GO:0071966">
    <property type="term" value="P:fungal-type cell wall polysaccharide metabolic process"/>
    <property type="evidence" value="ECO:0007669"/>
    <property type="project" value="TreeGrafter"/>
</dbReference>
<evidence type="ECO:0000256" key="1">
    <source>
        <dbReference type="SAM" id="MobiDB-lite"/>
    </source>
</evidence>
<dbReference type="EMBL" id="CDHN01000002">
    <property type="protein sequence ID" value="CEJ85598.1"/>
    <property type="molecule type" value="Genomic_DNA"/>
</dbReference>
<keyword evidence="2" id="KW-0732">Signal</keyword>
<dbReference type="SUPFAM" id="SSF51445">
    <property type="entry name" value="(Trans)glycosidases"/>
    <property type="match status" value="1"/>
</dbReference>
<protein>
    <recommendedName>
        <fullName evidence="3">Asl1-like glycosyl hydrolase catalytic domain-containing protein</fullName>
    </recommendedName>
</protein>
<feature type="chain" id="PRO_5001979230" description="Asl1-like glycosyl hydrolase catalytic domain-containing protein" evidence="2">
    <location>
        <begin position="21"/>
        <end position="335"/>
    </location>
</feature>
<dbReference type="InterPro" id="IPR024655">
    <property type="entry name" value="Asl1_glyco_hydro_catalytic"/>
</dbReference>
<feature type="compositionally biased region" description="Acidic residues" evidence="1">
    <location>
        <begin position="67"/>
        <end position="78"/>
    </location>
</feature>
<dbReference type="Pfam" id="PF11790">
    <property type="entry name" value="Glyco_hydro_cc"/>
    <property type="match status" value="1"/>
</dbReference>
<proteinExistence type="predicted"/>
<evidence type="ECO:0000313" key="4">
    <source>
        <dbReference type="EMBL" id="CEJ85598.1"/>
    </source>
</evidence>
<dbReference type="InterPro" id="IPR017853">
    <property type="entry name" value="GH"/>
</dbReference>
<dbReference type="Gene3D" id="3.20.20.80">
    <property type="entry name" value="Glycosidases"/>
    <property type="match status" value="1"/>
</dbReference>
<evidence type="ECO:0000259" key="3">
    <source>
        <dbReference type="Pfam" id="PF11790"/>
    </source>
</evidence>
<feature type="domain" description="Asl1-like glycosyl hydrolase catalytic" evidence="3">
    <location>
        <begin position="99"/>
        <end position="328"/>
    </location>
</feature>
<dbReference type="OrthoDB" id="43654at2759"/>
<dbReference type="HOGENOM" id="CLU_040908_4_1_1"/>
<feature type="region of interest" description="Disordered" evidence="1">
    <location>
        <begin position="62"/>
        <end position="81"/>
    </location>
</feature>
<dbReference type="PANTHER" id="PTHR34154:SF13">
    <property type="entry name" value="ASL1-LIKE GLYCOSYL HYDROLASE CATALYTIC DOMAIN-CONTAINING PROTEIN"/>
    <property type="match status" value="1"/>
</dbReference>
<gene>
    <name evidence="4" type="ORF">VHEMI03820</name>
</gene>
<dbReference type="AlphaFoldDB" id="A0A0A1STM6"/>
<dbReference type="InterPro" id="IPR053183">
    <property type="entry name" value="ASL1"/>
</dbReference>
<name>A0A0A1STM6_9HYPO</name>
<dbReference type="Proteomes" id="UP000039046">
    <property type="component" value="Unassembled WGS sequence"/>
</dbReference>
<organism evidence="4 5">
    <name type="scientific">[Torrubiella] hemipterigena</name>
    <dbReference type="NCBI Taxonomy" id="1531966"/>
    <lineage>
        <taxon>Eukaryota</taxon>
        <taxon>Fungi</taxon>
        <taxon>Dikarya</taxon>
        <taxon>Ascomycota</taxon>
        <taxon>Pezizomycotina</taxon>
        <taxon>Sordariomycetes</taxon>
        <taxon>Hypocreomycetidae</taxon>
        <taxon>Hypocreales</taxon>
        <taxon>Clavicipitaceae</taxon>
        <taxon>Clavicipitaceae incertae sedis</taxon>
        <taxon>'Torrubiella' clade</taxon>
    </lineage>
</organism>
<keyword evidence="5" id="KW-1185">Reference proteome</keyword>
<reference evidence="4 5" key="1">
    <citation type="journal article" date="2015" name="Genome Announc.">
        <title>Draft Genome Sequence and Gene Annotation of the Entomopathogenic Fungus Verticillium hemipterigenum.</title>
        <authorList>
            <person name="Horn F."/>
            <person name="Habel A."/>
            <person name="Scharf D.H."/>
            <person name="Dworschak J."/>
            <person name="Brakhage A.A."/>
            <person name="Guthke R."/>
            <person name="Hertweck C."/>
            <person name="Linde J."/>
        </authorList>
    </citation>
    <scope>NUCLEOTIDE SEQUENCE [LARGE SCALE GENOMIC DNA]</scope>
</reference>
<dbReference type="GO" id="GO:0009277">
    <property type="term" value="C:fungal-type cell wall"/>
    <property type="evidence" value="ECO:0007669"/>
    <property type="project" value="TreeGrafter"/>
</dbReference>